<protein>
    <recommendedName>
        <fullName evidence="2">Ribonuclease R winged-helix domain-containing protein</fullName>
    </recommendedName>
</protein>
<keyword evidence="4" id="KW-1185">Reference proteome</keyword>
<dbReference type="InterPro" id="IPR036390">
    <property type="entry name" value="WH_DNA-bd_sf"/>
</dbReference>
<dbReference type="InterPro" id="IPR036388">
    <property type="entry name" value="WH-like_DNA-bd_sf"/>
</dbReference>
<sequence length="243" mass="26469">MVAAAVQSLSIPFAAVAGSGASLSAFLFWRVFRYSPLGRAIAAVAVIMGIVTAYHAALLVAPEATSLTAVSAVKYVALAGVLALLGKIQLQSTVPLREYDYYLLVAVLGPGIFVAGGIIAEVVAPAVVHWIHGSGAALVILSLYRLPAATARSSGWIDILVRHPQRVRAQEDWMSPVDDRILEVCSRADLVLTPSIIAYNIEYSREEINRRLSELERHDFVERVDRGKYRITNKGYQYLTHPL</sequence>
<dbReference type="EMBL" id="LTAZ01000017">
    <property type="protein sequence ID" value="KYH23770.1"/>
    <property type="molecule type" value="Genomic_DNA"/>
</dbReference>
<feature type="domain" description="Ribonuclease R winged-helix" evidence="2">
    <location>
        <begin position="181"/>
        <end position="239"/>
    </location>
</feature>
<feature type="transmembrane region" description="Helical" evidence="1">
    <location>
        <begin position="100"/>
        <end position="120"/>
    </location>
</feature>
<name>A0A151A885_9EURY</name>
<keyword evidence="1" id="KW-0812">Transmembrane</keyword>
<dbReference type="Gene3D" id="1.10.10.10">
    <property type="entry name" value="Winged helix-like DNA-binding domain superfamily/Winged helix DNA-binding domain"/>
    <property type="match status" value="1"/>
</dbReference>
<dbReference type="Pfam" id="PF08461">
    <property type="entry name" value="WHD_RNase_R"/>
    <property type="match status" value="1"/>
</dbReference>
<comment type="caution">
    <text evidence="3">The sequence shown here is derived from an EMBL/GenBank/DDBJ whole genome shotgun (WGS) entry which is preliminary data.</text>
</comment>
<organism evidence="3 4">
    <name type="scientific">Halalkalicoccus paucihalophilus</name>
    <dbReference type="NCBI Taxonomy" id="1008153"/>
    <lineage>
        <taxon>Archaea</taxon>
        <taxon>Methanobacteriati</taxon>
        <taxon>Methanobacteriota</taxon>
        <taxon>Stenosarchaea group</taxon>
        <taxon>Halobacteria</taxon>
        <taxon>Halobacteriales</taxon>
        <taxon>Halococcaceae</taxon>
        <taxon>Halalkalicoccus</taxon>
    </lineage>
</organism>
<feature type="transmembrane region" description="Helical" evidence="1">
    <location>
        <begin position="126"/>
        <end position="144"/>
    </location>
</feature>
<dbReference type="AlphaFoldDB" id="A0A151A885"/>
<evidence type="ECO:0000256" key="1">
    <source>
        <dbReference type="SAM" id="Phobius"/>
    </source>
</evidence>
<feature type="transmembrane region" description="Helical" evidence="1">
    <location>
        <begin position="41"/>
        <end position="61"/>
    </location>
</feature>
<gene>
    <name evidence="3" type="ORF">HAPAU_38490</name>
</gene>
<dbReference type="SUPFAM" id="SSF46785">
    <property type="entry name" value="Winged helix' DNA-binding domain"/>
    <property type="match status" value="1"/>
</dbReference>
<dbReference type="RefSeq" id="WP_245634237.1">
    <property type="nucleotide sequence ID" value="NZ_LTAZ01000017.1"/>
</dbReference>
<accession>A0A151A885</accession>
<dbReference type="Proteomes" id="UP000075321">
    <property type="component" value="Unassembled WGS sequence"/>
</dbReference>
<evidence type="ECO:0000259" key="2">
    <source>
        <dbReference type="Pfam" id="PF08461"/>
    </source>
</evidence>
<reference evidence="3 4" key="1">
    <citation type="submission" date="2016-02" db="EMBL/GenBank/DDBJ databases">
        <title>Genome sequence of Halalkalicoccus paucihalophilus DSM 24557.</title>
        <authorList>
            <person name="Poehlein A."/>
            <person name="Daniel R."/>
        </authorList>
    </citation>
    <scope>NUCLEOTIDE SEQUENCE [LARGE SCALE GENOMIC DNA]</scope>
    <source>
        <strain evidence="3 4">DSM 24557</strain>
    </source>
</reference>
<proteinExistence type="predicted"/>
<feature type="transmembrane region" description="Helical" evidence="1">
    <location>
        <begin position="67"/>
        <end position="88"/>
    </location>
</feature>
<feature type="transmembrane region" description="Helical" evidence="1">
    <location>
        <begin position="6"/>
        <end position="29"/>
    </location>
</feature>
<evidence type="ECO:0000313" key="4">
    <source>
        <dbReference type="Proteomes" id="UP000075321"/>
    </source>
</evidence>
<dbReference type="InterPro" id="IPR013668">
    <property type="entry name" value="RNase_R_HTH_12"/>
</dbReference>
<keyword evidence="1" id="KW-0472">Membrane</keyword>
<dbReference type="PATRIC" id="fig|1008153.3.peg.4109"/>
<keyword evidence="1" id="KW-1133">Transmembrane helix</keyword>
<evidence type="ECO:0000313" key="3">
    <source>
        <dbReference type="EMBL" id="KYH23770.1"/>
    </source>
</evidence>